<dbReference type="Proteomes" id="UP000808349">
    <property type="component" value="Unassembled WGS sequence"/>
</dbReference>
<evidence type="ECO:0000313" key="8">
    <source>
        <dbReference type="Proteomes" id="UP000808349"/>
    </source>
</evidence>
<evidence type="ECO:0000256" key="3">
    <source>
        <dbReference type="ARBA" id="ARBA00022692"/>
    </source>
</evidence>
<dbReference type="EMBL" id="JADKFW010000004">
    <property type="protein sequence ID" value="MBK9717534.1"/>
    <property type="molecule type" value="Genomic_DNA"/>
</dbReference>
<evidence type="ECO:0000256" key="4">
    <source>
        <dbReference type="ARBA" id="ARBA00022989"/>
    </source>
</evidence>
<feature type="transmembrane region" description="Helical" evidence="6">
    <location>
        <begin position="149"/>
        <end position="166"/>
    </location>
</feature>
<evidence type="ECO:0000256" key="1">
    <source>
        <dbReference type="ARBA" id="ARBA00004651"/>
    </source>
</evidence>
<feature type="transmembrane region" description="Helical" evidence="6">
    <location>
        <begin position="6"/>
        <end position="26"/>
    </location>
</feature>
<dbReference type="InterPro" id="IPR001123">
    <property type="entry name" value="LeuE-type"/>
</dbReference>
<evidence type="ECO:0000313" key="7">
    <source>
        <dbReference type="EMBL" id="MBK9717534.1"/>
    </source>
</evidence>
<comment type="caution">
    <text evidence="7">The sequence shown here is derived from an EMBL/GenBank/DDBJ whole genome shotgun (WGS) entry which is preliminary data.</text>
</comment>
<feature type="transmembrane region" description="Helical" evidence="6">
    <location>
        <begin position="38"/>
        <end position="59"/>
    </location>
</feature>
<dbReference type="GO" id="GO:0005886">
    <property type="term" value="C:plasma membrane"/>
    <property type="evidence" value="ECO:0007669"/>
    <property type="project" value="UniProtKB-SubCell"/>
</dbReference>
<comment type="subcellular location">
    <subcellularLocation>
        <location evidence="1">Cell membrane</location>
        <topology evidence="1">Multi-pass membrane protein</topology>
    </subcellularLocation>
</comment>
<dbReference type="AlphaFoldDB" id="A0A9D7XD50"/>
<gene>
    <name evidence="7" type="ORF">IPO85_08495</name>
</gene>
<name>A0A9D7XD50_9BACT</name>
<dbReference type="PANTHER" id="PTHR30086:SF20">
    <property type="entry name" value="ARGININE EXPORTER PROTEIN ARGO-RELATED"/>
    <property type="match status" value="1"/>
</dbReference>
<feature type="transmembrane region" description="Helical" evidence="6">
    <location>
        <begin position="186"/>
        <end position="206"/>
    </location>
</feature>
<dbReference type="PANTHER" id="PTHR30086">
    <property type="entry name" value="ARGININE EXPORTER PROTEIN ARGO"/>
    <property type="match status" value="1"/>
</dbReference>
<dbReference type="GO" id="GO:0015171">
    <property type="term" value="F:amino acid transmembrane transporter activity"/>
    <property type="evidence" value="ECO:0007669"/>
    <property type="project" value="TreeGrafter"/>
</dbReference>
<feature type="transmembrane region" description="Helical" evidence="6">
    <location>
        <begin position="112"/>
        <end position="137"/>
    </location>
</feature>
<keyword evidence="2" id="KW-1003">Cell membrane</keyword>
<dbReference type="Pfam" id="PF01810">
    <property type="entry name" value="LysE"/>
    <property type="match status" value="1"/>
</dbReference>
<accession>A0A9D7XD50</accession>
<protein>
    <submittedName>
        <fullName evidence="7">LysE family transporter</fullName>
    </submittedName>
</protein>
<evidence type="ECO:0000256" key="2">
    <source>
        <dbReference type="ARBA" id="ARBA00022475"/>
    </source>
</evidence>
<keyword evidence="3 6" id="KW-0812">Transmembrane</keyword>
<proteinExistence type="predicted"/>
<evidence type="ECO:0000256" key="5">
    <source>
        <dbReference type="ARBA" id="ARBA00023136"/>
    </source>
</evidence>
<feature type="transmembrane region" description="Helical" evidence="6">
    <location>
        <begin position="71"/>
        <end position="92"/>
    </location>
</feature>
<keyword evidence="4 6" id="KW-1133">Transmembrane helix</keyword>
<organism evidence="7 8">
    <name type="scientific">Candidatus Defluviibacterium haderslevense</name>
    <dbReference type="NCBI Taxonomy" id="2981993"/>
    <lineage>
        <taxon>Bacteria</taxon>
        <taxon>Pseudomonadati</taxon>
        <taxon>Bacteroidota</taxon>
        <taxon>Saprospiria</taxon>
        <taxon>Saprospirales</taxon>
        <taxon>Saprospiraceae</taxon>
        <taxon>Candidatus Defluviibacterium</taxon>
    </lineage>
</organism>
<reference evidence="7 8" key="1">
    <citation type="submission" date="2020-10" db="EMBL/GenBank/DDBJ databases">
        <title>Connecting structure to function with the recovery of over 1000 high-quality activated sludge metagenome-assembled genomes encoding full-length rRNA genes using long-read sequencing.</title>
        <authorList>
            <person name="Singleton C.M."/>
            <person name="Petriglieri F."/>
            <person name="Kristensen J.M."/>
            <person name="Kirkegaard R.H."/>
            <person name="Michaelsen T.Y."/>
            <person name="Andersen M.H."/>
            <person name="Karst S.M."/>
            <person name="Dueholm M.S."/>
            <person name="Nielsen P.H."/>
            <person name="Albertsen M."/>
        </authorList>
    </citation>
    <scope>NUCLEOTIDE SEQUENCE [LARGE SCALE GENOMIC DNA]</scope>
    <source>
        <strain evidence="7">Ribe_18-Q3-R11-54_BAT3C.373</strain>
    </source>
</reference>
<sequence>MEWLIKGVLLGISIGLLVGPLFFALIQAGMEYGFRKGFLFAAGIWISDFILLMLTYFIFKNIPLPTNTDDISPILIVICAAAFILIGLNIMLSPTKKMDHQYLPTSKLWTVLVTKGFIVNTMNPSAFLIWMSVATIANKITLKPSGAEILMFYLSIGITIICLDLLKIFLGKKIALKFKDGILSKFKYVSGFFFVINGLYLVYIAIF</sequence>
<evidence type="ECO:0000256" key="6">
    <source>
        <dbReference type="SAM" id="Phobius"/>
    </source>
</evidence>
<keyword evidence="5 6" id="KW-0472">Membrane</keyword>